<proteinExistence type="predicted"/>
<comment type="caution">
    <text evidence="1">The sequence shown here is derived from an EMBL/GenBank/DDBJ whole genome shotgun (WGS) entry which is preliminary data.</text>
</comment>
<reference evidence="1" key="2">
    <citation type="submission" date="2020-11" db="EMBL/GenBank/DDBJ databases">
        <authorList>
            <person name="McCartney M.A."/>
            <person name="Auch B."/>
            <person name="Kono T."/>
            <person name="Mallez S."/>
            <person name="Becker A."/>
            <person name="Gohl D.M."/>
            <person name="Silverstein K.A.T."/>
            <person name="Koren S."/>
            <person name="Bechman K.B."/>
            <person name="Herman A."/>
            <person name="Abrahante J.E."/>
            <person name="Garbe J."/>
        </authorList>
    </citation>
    <scope>NUCLEOTIDE SEQUENCE</scope>
    <source>
        <strain evidence="1">Duluth1</strain>
        <tissue evidence="1">Whole animal</tissue>
    </source>
</reference>
<evidence type="ECO:0000313" key="2">
    <source>
        <dbReference type="Proteomes" id="UP000828390"/>
    </source>
</evidence>
<dbReference type="Proteomes" id="UP000828390">
    <property type="component" value="Unassembled WGS sequence"/>
</dbReference>
<gene>
    <name evidence="1" type="ORF">DPMN_109705</name>
</gene>
<dbReference type="AlphaFoldDB" id="A0A9D4KB81"/>
<organism evidence="1 2">
    <name type="scientific">Dreissena polymorpha</name>
    <name type="common">Zebra mussel</name>
    <name type="synonym">Mytilus polymorpha</name>
    <dbReference type="NCBI Taxonomy" id="45954"/>
    <lineage>
        <taxon>Eukaryota</taxon>
        <taxon>Metazoa</taxon>
        <taxon>Spiralia</taxon>
        <taxon>Lophotrochozoa</taxon>
        <taxon>Mollusca</taxon>
        <taxon>Bivalvia</taxon>
        <taxon>Autobranchia</taxon>
        <taxon>Heteroconchia</taxon>
        <taxon>Euheterodonta</taxon>
        <taxon>Imparidentia</taxon>
        <taxon>Neoheterodontei</taxon>
        <taxon>Myida</taxon>
        <taxon>Dreissenoidea</taxon>
        <taxon>Dreissenidae</taxon>
        <taxon>Dreissena</taxon>
    </lineage>
</organism>
<reference evidence="1" key="1">
    <citation type="journal article" date="2019" name="bioRxiv">
        <title>The Genome of the Zebra Mussel, Dreissena polymorpha: A Resource for Invasive Species Research.</title>
        <authorList>
            <person name="McCartney M.A."/>
            <person name="Auch B."/>
            <person name="Kono T."/>
            <person name="Mallez S."/>
            <person name="Zhang Y."/>
            <person name="Obille A."/>
            <person name="Becker A."/>
            <person name="Abrahante J.E."/>
            <person name="Garbe J."/>
            <person name="Badalamenti J.P."/>
            <person name="Herman A."/>
            <person name="Mangelson H."/>
            <person name="Liachko I."/>
            <person name="Sullivan S."/>
            <person name="Sone E.D."/>
            <person name="Koren S."/>
            <person name="Silverstein K.A.T."/>
            <person name="Beckman K.B."/>
            <person name="Gohl D.M."/>
        </authorList>
    </citation>
    <scope>NUCLEOTIDE SEQUENCE</scope>
    <source>
        <strain evidence="1">Duluth1</strain>
        <tissue evidence="1">Whole animal</tissue>
    </source>
</reference>
<dbReference type="EMBL" id="JAIWYP010000004">
    <property type="protein sequence ID" value="KAH3836335.1"/>
    <property type="molecule type" value="Genomic_DNA"/>
</dbReference>
<sequence>MVTKNHGHWSAMVTKDRPWLDMVTQKRTMVRNGDHGQPWSAMVAKERPWLDMVIAVFTKEEYCVHRKLKWAS</sequence>
<accession>A0A9D4KB81</accession>
<name>A0A9D4KB81_DREPO</name>
<evidence type="ECO:0000313" key="1">
    <source>
        <dbReference type="EMBL" id="KAH3836335.1"/>
    </source>
</evidence>
<keyword evidence="2" id="KW-1185">Reference proteome</keyword>
<protein>
    <submittedName>
        <fullName evidence="1">Uncharacterized protein</fullName>
    </submittedName>
</protein>